<comment type="caution">
    <text evidence="2">The sequence shown here is derived from an EMBL/GenBank/DDBJ whole genome shotgun (WGS) entry which is preliminary data.</text>
</comment>
<feature type="compositionally biased region" description="Pro residues" evidence="1">
    <location>
        <begin position="51"/>
        <end position="65"/>
    </location>
</feature>
<reference evidence="2" key="1">
    <citation type="submission" date="2023-03" db="EMBL/GenBank/DDBJ databases">
        <authorList>
            <person name="Steffen K."/>
            <person name="Cardenas P."/>
        </authorList>
    </citation>
    <scope>NUCLEOTIDE SEQUENCE</scope>
</reference>
<evidence type="ECO:0000313" key="2">
    <source>
        <dbReference type="EMBL" id="CAI8008212.1"/>
    </source>
</evidence>
<dbReference type="Proteomes" id="UP001174909">
    <property type="component" value="Unassembled WGS sequence"/>
</dbReference>
<organism evidence="2 3">
    <name type="scientific">Geodia barretti</name>
    <name type="common">Barrett's horny sponge</name>
    <dbReference type="NCBI Taxonomy" id="519541"/>
    <lineage>
        <taxon>Eukaryota</taxon>
        <taxon>Metazoa</taxon>
        <taxon>Porifera</taxon>
        <taxon>Demospongiae</taxon>
        <taxon>Heteroscleromorpha</taxon>
        <taxon>Tetractinellida</taxon>
        <taxon>Astrophorina</taxon>
        <taxon>Geodiidae</taxon>
        <taxon>Geodia</taxon>
    </lineage>
</organism>
<accession>A0AA35RC39</accession>
<name>A0AA35RC39_GEOBA</name>
<dbReference type="AlphaFoldDB" id="A0AA35RC39"/>
<dbReference type="EMBL" id="CASHTH010000826">
    <property type="protein sequence ID" value="CAI8008212.1"/>
    <property type="molecule type" value="Genomic_DNA"/>
</dbReference>
<sequence>MEWRPCGKPCHGYFIIRQSKLCIYRTTPQLEPSQDPRRHVMGGASHGGLLPHPPPHLPPPHPGAPPHMIMSQPPHNYGPARRPPLFHPRPPGGSGGMY</sequence>
<gene>
    <name evidence="2" type="ORF">GBAR_LOCUS5648</name>
</gene>
<feature type="compositionally biased region" description="Pro residues" evidence="1">
    <location>
        <begin position="81"/>
        <end position="91"/>
    </location>
</feature>
<evidence type="ECO:0000313" key="3">
    <source>
        <dbReference type="Proteomes" id="UP001174909"/>
    </source>
</evidence>
<proteinExistence type="predicted"/>
<keyword evidence="3" id="KW-1185">Reference proteome</keyword>
<feature type="region of interest" description="Disordered" evidence="1">
    <location>
        <begin position="29"/>
        <end position="98"/>
    </location>
</feature>
<protein>
    <submittedName>
        <fullName evidence="2">Uncharacterized protein</fullName>
    </submittedName>
</protein>
<evidence type="ECO:0000256" key="1">
    <source>
        <dbReference type="SAM" id="MobiDB-lite"/>
    </source>
</evidence>